<dbReference type="CDD" id="cd17294">
    <property type="entry name" value="RMtype1_S_MmaC7ORF19P_TRD1-CR1_like"/>
    <property type="match status" value="1"/>
</dbReference>
<accession>A0A843B388</accession>
<protein>
    <submittedName>
        <fullName evidence="5">Restriction endonuclease subunit S</fullName>
    </submittedName>
</protein>
<dbReference type="RefSeq" id="WP_198461073.1">
    <property type="nucleotide sequence ID" value="NZ_JABBCQ020000014.1"/>
</dbReference>
<dbReference type="EMBL" id="JABBCQ020000014">
    <property type="protein sequence ID" value="MBI1625906.1"/>
    <property type="molecule type" value="Genomic_DNA"/>
</dbReference>
<comment type="caution">
    <text evidence="5">The sequence shown here is derived from an EMBL/GenBank/DDBJ whole genome shotgun (WGS) entry which is preliminary data.</text>
</comment>
<gene>
    <name evidence="5" type="ORF">HF327_015520</name>
</gene>
<keyword evidence="3" id="KW-0238">DNA-binding</keyword>
<dbReference type="InterPro" id="IPR000055">
    <property type="entry name" value="Restrct_endonuc_typeI_TRD"/>
</dbReference>
<feature type="domain" description="Type I restriction modification DNA specificity" evidence="4">
    <location>
        <begin position="18"/>
        <end position="193"/>
    </location>
</feature>
<organism evidence="5 6">
    <name type="scientific">Comamonas suwonensis</name>
    <dbReference type="NCBI Taxonomy" id="2606214"/>
    <lineage>
        <taxon>Bacteria</taxon>
        <taxon>Pseudomonadati</taxon>
        <taxon>Pseudomonadota</taxon>
        <taxon>Betaproteobacteria</taxon>
        <taxon>Burkholderiales</taxon>
        <taxon>Comamonadaceae</taxon>
        <taxon>Comamonas</taxon>
    </lineage>
</organism>
<evidence type="ECO:0000259" key="4">
    <source>
        <dbReference type="Pfam" id="PF01420"/>
    </source>
</evidence>
<keyword evidence="6" id="KW-1185">Reference proteome</keyword>
<dbReference type="GO" id="GO:0004519">
    <property type="term" value="F:endonuclease activity"/>
    <property type="evidence" value="ECO:0007669"/>
    <property type="project" value="UniProtKB-KW"/>
</dbReference>
<feature type="domain" description="Type I restriction modification DNA specificity" evidence="4">
    <location>
        <begin position="238"/>
        <end position="410"/>
    </location>
</feature>
<keyword evidence="2" id="KW-0680">Restriction system</keyword>
<evidence type="ECO:0000313" key="5">
    <source>
        <dbReference type="EMBL" id="MBI1625906.1"/>
    </source>
</evidence>
<sequence>MNAVGLPGYQEDNAASAPADWVVLKIGEMTEVSAGGTPATGNESYWFPPEVPWMSSGEVHKRRIYTTEKKISALGLTNSAAKVFPKKSVVMALAGQGKTRGCVAVLEAEVATNQSLAAIYPSKAFDTDFLFQNLDWRYKELRSLSSGEGGRGGLNLSIIKSIPIELPPLPEQQKIASILTAMDDKLDVIARQIEVTQTLKQGLMQTLFSRGVGTQDADGRWVPHAEFKDSELGEIPAAWDIVEIQSIAEVIRGASPRPQGDPRYYGGDVPRLMGADVTRDGKWVTPQIDFLTQEGARRSRPCPKGTLTIICSGDVGIPSFLAVDACIHDGFLALININEGSANKNYLYHVISSLRQRLDASATHGGVFTNLTTTILKEFKLPLPSISEQEKIAAVLDAVDDKLTIAEKRHQHFQTLKRGLMQKLLTGQWRVNVDASAAGT</sequence>
<dbReference type="AlphaFoldDB" id="A0A843B388"/>
<evidence type="ECO:0000313" key="6">
    <source>
        <dbReference type="Proteomes" id="UP000530032"/>
    </source>
</evidence>
<keyword evidence="5" id="KW-0255">Endonuclease</keyword>
<comment type="similarity">
    <text evidence="1">Belongs to the type-I restriction system S methylase family.</text>
</comment>
<evidence type="ECO:0000256" key="1">
    <source>
        <dbReference type="ARBA" id="ARBA00010923"/>
    </source>
</evidence>
<dbReference type="Gene3D" id="1.10.287.1120">
    <property type="entry name" value="Bipartite methylase S protein"/>
    <property type="match status" value="1"/>
</dbReference>
<dbReference type="SUPFAM" id="SSF116734">
    <property type="entry name" value="DNA methylase specificity domain"/>
    <property type="match status" value="2"/>
</dbReference>
<keyword evidence="5" id="KW-0540">Nuclease</keyword>
<evidence type="ECO:0000256" key="2">
    <source>
        <dbReference type="ARBA" id="ARBA00022747"/>
    </source>
</evidence>
<dbReference type="CDD" id="cd17283">
    <property type="entry name" value="RMtype1_S_Hpy180ORF7835P_TRD2-CR2_like"/>
    <property type="match status" value="1"/>
</dbReference>
<proteinExistence type="inferred from homology"/>
<dbReference type="PANTHER" id="PTHR30408:SF12">
    <property type="entry name" value="TYPE I RESTRICTION ENZYME MJAVIII SPECIFICITY SUBUNIT"/>
    <property type="match status" value="1"/>
</dbReference>
<reference evidence="5" key="1">
    <citation type="submission" date="2020-12" db="EMBL/GenBank/DDBJ databases">
        <title>Comamonas sp. nov., isolated from stream water.</title>
        <authorList>
            <person name="Park K.-H."/>
        </authorList>
    </citation>
    <scope>NUCLEOTIDE SEQUENCE</scope>
    <source>
        <strain evidence="5">EJ-4</strain>
    </source>
</reference>
<dbReference type="GO" id="GO:0009307">
    <property type="term" value="P:DNA restriction-modification system"/>
    <property type="evidence" value="ECO:0007669"/>
    <property type="project" value="UniProtKB-KW"/>
</dbReference>
<evidence type="ECO:0000256" key="3">
    <source>
        <dbReference type="ARBA" id="ARBA00023125"/>
    </source>
</evidence>
<name>A0A843B388_9BURK</name>
<keyword evidence="5" id="KW-0378">Hydrolase</keyword>
<dbReference type="Pfam" id="PF01420">
    <property type="entry name" value="Methylase_S"/>
    <property type="match status" value="2"/>
</dbReference>
<dbReference type="InterPro" id="IPR052021">
    <property type="entry name" value="Type-I_RS_S_subunit"/>
</dbReference>
<dbReference type="InterPro" id="IPR044946">
    <property type="entry name" value="Restrct_endonuc_typeI_TRD_sf"/>
</dbReference>
<dbReference type="Gene3D" id="3.90.220.20">
    <property type="entry name" value="DNA methylase specificity domains"/>
    <property type="match status" value="2"/>
</dbReference>
<dbReference type="Proteomes" id="UP000530032">
    <property type="component" value="Unassembled WGS sequence"/>
</dbReference>
<dbReference type="GO" id="GO:0003677">
    <property type="term" value="F:DNA binding"/>
    <property type="evidence" value="ECO:0007669"/>
    <property type="project" value="UniProtKB-KW"/>
</dbReference>
<dbReference type="PANTHER" id="PTHR30408">
    <property type="entry name" value="TYPE-1 RESTRICTION ENZYME ECOKI SPECIFICITY PROTEIN"/>
    <property type="match status" value="1"/>
</dbReference>